<organism evidence="3 4">
    <name type="scientific">Alloalcanivorax gelatiniphagus</name>
    <dbReference type="NCBI Taxonomy" id="1194167"/>
    <lineage>
        <taxon>Bacteria</taxon>
        <taxon>Pseudomonadati</taxon>
        <taxon>Pseudomonadota</taxon>
        <taxon>Gammaproteobacteria</taxon>
        <taxon>Oceanospirillales</taxon>
        <taxon>Alcanivoracaceae</taxon>
        <taxon>Alloalcanivorax</taxon>
    </lineage>
</organism>
<dbReference type="EMBL" id="VCQT01000032">
    <property type="protein sequence ID" value="TMW12577.1"/>
    <property type="molecule type" value="Genomic_DNA"/>
</dbReference>
<evidence type="ECO:0008006" key="5">
    <source>
        <dbReference type="Google" id="ProtNLM"/>
    </source>
</evidence>
<keyword evidence="2" id="KW-1133">Transmembrane helix</keyword>
<keyword evidence="2" id="KW-0472">Membrane</keyword>
<evidence type="ECO:0000313" key="3">
    <source>
        <dbReference type="EMBL" id="TMW12577.1"/>
    </source>
</evidence>
<feature type="region of interest" description="Disordered" evidence="1">
    <location>
        <begin position="295"/>
        <end position="319"/>
    </location>
</feature>
<evidence type="ECO:0000256" key="2">
    <source>
        <dbReference type="SAM" id="Phobius"/>
    </source>
</evidence>
<accession>A0ABY2XKI4</accession>
<keyword evidence="4" id="KW-1185">Reference proteome</keyword>
<dbReference type="RefSeq" id="WP_138772514.1">
    <property type="nucleotide sequence ID" value="NZ_VCQT01000032.1"/>
</dbReference>
<dbReference type="Proteomes" id="UP000739180">
    <property type="component" value="Unassembled WGS sequence"/>
</dbReference>
<gene>
    <name evidence="3" type="ORF">FGS76_10085</name>
</gene>
<evidence type="ECO:0000256" key="1">
    <source>
        <dbReference type="SAM" id="MobiDB-lite"/>
    </source>
</evidence>
<name>A0ABY2XKI4_9GAMM</name>
<proteinExistence type="predicted"/>
<protein>
    <recommendedName>
        <fullName evidence="5">ABC transporter permease</fullName>
    </recommendedName>
</protein>
<feature type="transmembrane region" description="Helical" evidence="2">
    <location>
        <begin position="12"/>
        <end position="38"/>
    </location>
</feature>
<sequence length="342" mass="37143">MIPVAPFSPLFLGLLTLSMLAGAALALFWLLVLTHPGVGGWRRRHRRGTALLSVVLAVLFVPYVAWQVLGWWSLAEGVREQAALRVTLQAPARVAGIDMPAGSELVLKEQDRLESFERAAFPAPVTVYGFQASAVRRFLDRGEQGRHYVPRRLRMTLAGDQTWEGWRCAGGEPLTADLAPGGTPRWVDGCVLAAGNRLAGAGLPAGSALRASKGTVYTNGRRDPDRWVVDLPEAEAVPLAGARLRGRIHLDGEHRPVRALGALAEPFTLGALSYPAGTRVRVRFAAGQPESWWFSPVQDGETRRRDGPPVPPGQAVHQDRQGRVVEITDNQSAGFFQALPVR</sequence>
<comment type="caution">
    <text evidence="3">The sequence shown here is derived from an EMBL/GenBank/DDBJ whole genome shotgun (WGS) entry which is preliminary data.</text>
</comment>
<reference evidence="3 4" key="1">
    <citation type="submission" date="2019-05" db="EMBL/GenBank/DDBJ databases">
        <title>Genome of Alcanivorax gelatiniphagus, an oil degrading marine bacteria.</title>
        <authorList>
            <person name="Kwon K.K."/>
        </authorList>
    </citation>
    <scope>NUCLEOTIDE SEQUENCE [LARGE SCALE GENOMIC DNA]</scope>
    <source>
        <strain evidence="3 4">MEBiC 08158</strain>
    </source>
</reference>
<evidence type="ECO:0000313" key="4">
    <source>
        <dbReference type="Proteomes" id="UP000739180"/>
    </source>
</evidence>
<feature type="transmembrane region" description="Helical" evidence="2">
    <location>
        <begin position="50"/>
        <end position="72"/>
    </location>
</feature>
<keyword evidence="2" id="KW-0812">Transmembrane</keyword>